<name>A0A157ZQR6_9BURK</name>
<protein>
    <submittedName>
        <fullName evidence="2">Uncharacterized protein</fullName>
    </submittedName>
</protein>
<gene>
    <name evidence="2" type="ORF">AWB78_00817</name>
</gene>
<evidence type="ECO:0000313" key="2">
    <source>
        <dbReference type="EMBL" id="SAK47858.1"/>
    </source>
</evidence>
<keyword evidence="3" id="KW-1185">Reference proteome</keyword>
<accession>A0A157ZQR6</accession>
<evidence type="ECO:0000256" key="1">
    <source>
        <dbReference type="SAM" id="MobiDB-lite"/>
    </source>
</evidence>
<dbReference type="EMBL" id="FCOX02000003">
    <property type="protein sequence ID" value="SAK47858.1"/>
    <property type="molecule type" value="Genomic_DNA"/>
</dbReference>
<evidence type="ECO:0000313" key="3">
    <source>
        <dbReference type="Proteomes" id="UP000071859"/>
    </source>
</evidence>
<comment type="caution">
    <text evidence="2">The sequence shown here is derived from an EMBL/GenBank/DDBJ whole genome shotgun (WGS) entry which is preliminary data.</text>
</comment>
<sequence length="51" mass="5442">MGKVGLSASHRARPFFSPPEFNNRASKTIGVNTAAATASNRLIDNTAENRP</sequence>
<feature type="region of interest" description="Disordered" evidence="1">
    <location>
        <begin position="1"/>
        <end position="22"/>
    </location>
</feature>
<reference evidence="2" key="1">
    <citation type="submission" date="2016-01" db="EMBL/GenBank/DDBJ databases">
        <authorList>
            <person name="Peeters C."/>
        </authorList>
    </citation>
    <scope>NUCLEOTIDE SEQUENCE</scope>
    <source>
        <strain evidence="2">LMG 29321</strain>
    </source>
</reference>
<dbReference type="Proteomes" id="UP000071859">
    <property type="component" value="Unassembled WGS sequence"/>
</dbReference>
<organism evidence="2 3">
    <name type="scientific">Caballeronia calidae</name>
    <dbReference type="NCBI Taxonomy" id="1777139"/>
    <lineage>
        <taxon>Bacteria</taxon>
        <taxon>Pseudomonadati</taxon>
        <taxon>Pseudomonadota</taxon>
        <taxon>Betaproteobacteria</taxon>
        <taxon>Burkholderiales</taxon>
        <taxon>Burkholderiaceae</taxon>
        <taxon>Caballeronia</taxon>
    </lineage>
</organism>
<dbReference type="AlphaFoldDB" id="A0A157ZQR6"/>
<proteinExistence type="predicted"/>